<dbReference type="OrthoDB" id="4172585at2"/>
<proteinExistence type="predicted"/>
<name>A0A2R4SVM8_9ACTN</name>
<accession>A0A2R4SVM8</accession>
<reference evidence="1 2" key="1">
    <citation type="submission" date="2018-01" db="EMBL/GenBank/DDBJ databases">
        <title>Complete genome sequence of Streptomyces lunaelactis MM109T, a Ferroverdin A producer isolated from cave moonmilk deposits.</title>
        <authorList>
            <person name="Naome A."/>
            <person name="Martinet L."/>
            <person name="Maciejewska M."/>
            <person name="Anderssen S."/>
            <person name="Adam D."/>
            <person name="Tenconi E."/>
            <person name="Deflandre B."/>
            <person name="Arguelles-Arias A."/>
            <person name="Calusinska M."/>
            <person name="Copieters W."/>
            <person name="Karim L."/>
            <person name="Hanikenne M."/>
            <person name="Baurain D."/>
            <person name="van Wezel G."/>
            <person name="Smargiasso N."/>
            <person name="de Pauw E."/>
            <person name="Delfosse P."/>
            <person name="Rigali S."/>
        </authorList>
    </citation>
    <scope>NUCLEOTIDE SEQUENCE [LARGE SCALE GENOMIC DNA]</scope>
    <source>
        <strain evidence="1 2">MM109</strain>
    </source>
</reference>
<dbReference type="EMBL" id="CP026304">
    <property type="protein sequence ID" value="AVZ70914.1"/>
    <property type="molecule type" value="Genomic_DNA"/>
</dbReference>
<dbReference type="AlphaFoldDB" id="A0A2R4SVM8"/>
<dbReference type="PROSITE" id="PS00018">
    <property type="entry name" value="EF_HAND_1"/>
    <property type="match status" value="1"/>
</dbReference>
<evidence type="ECO:0000313" key="1">
    <source>
        <dbReference type="EMBL" id="AVZ70914.1"/>
    </source>
</evidence>
<dbReference type="KEGG" id="slk:SLUN_00145"/>
<dbReference type="InterPro" id="IPR018247">
    <property type="entry name" value="EF_Hand_1_Ca_BS"/>
</dbReference>
<gene>
    <name evidence="1" type="ORF">SLUN_00145</name>
</gene>
<dbReference type="Proteomes" id="UP000244201">
    <property type="component" value="Chromosome"/>
</dbReference>
<sequence length="298" mass="32760">MAQPAGPRLVSTAEICEEFGTRPSRISEWYRDRATSGFPEAKRTEGRKRWFDHDEVAEFFAVVEKARAPRKLPASVLDDDQDKLLTAAEVTALLGYSSPSTIYWYLLNVPGYFPEPDETIDGKKWRLGTIVQWVQSRPGKRRAGTVRTAKALPTVSAEGDPDELLGTAEVAALLGFKSVQTFSSSLYQGNLPELEGPDAKVPGLRGQQLNKWRRERVLTAVKRRGSSPGTDDELLDAEAAAGILGYSSTNSFMSALSRGRLPELEEPDLVEVQTGGGKPQKKWAKKRLERIAAGRAAS</sequence>
<organism evidence="1 2">
    <name type="scientific">Streptomyces lunaelactis</name>
    <dbReference type="NCBI Taxonomy" id="1535768"/>
    <lineage>
        <taxon>Bacteria</taxon>
        <taxon>Bacillati</taxon>
        <taxon>Actinomycetota</taxon>
        <taxon>Actinomycetes</taxon>
        <taxon>Kitasatosporales</taxon>
        <taxon>Streptomycetaceae</taxon>
        <taxon>Streptomyces</taxon>
    </lineage>
</organism>
<protein>
    <submittedName>
        <fullName evidence="1">Uncharacterized protein</fullName>
    </submittedName>
</protein>
<evidence type="ECO:0000313" key="2">
    <source>
        <dbReference type="Proteomes" id="UP000244201"/>
    </source>
</evidence>
<keyword evidence="2" id="KW-1185">Reference proteome</keyword>